<dbReference type="InterPro" id="IPR036691">
    <property type="entry name" value="Endo/exonu/phosph_ase_sf"/>
</dbReference>
<dbReference type="AlphaFoldDB" id="A0A2N9IU73"/>
<dbReference type="PROSITE" id="PS50878">
    <property type="entry name" value="RT_POL"/>
    <property type="match status" value="1"/>
</dbReference>
<accession>A0A2N9IU73</accession>
<dbReference type="InterPro" id="IPR000477">
    <property type="entry name" value="RT_dom"/>
</dbReference>
<name>A0A2N9IU73_FAGSY</name>
<dbReference type="SUPFAM" id="SSF56219">
    <property type="entry name" value="DNase I-like"/>
    <property type="match status" value="1"/>
</dbReference>
<organism evidence="3">
    <name type="scientific">Fagus sylvatica</name>
    <name type="common">Beechnut</name>
    <dbReference type="NCBI Taxonomy" id="28930"/>
    <lineage>
        <taxon>Eukaryota</taxon>
        <taxon>Viridiplantae</taxon>
        <taxon>Streptophyta</taxon>
        <taxon>Embryophyta</taxon>
        <taxon>Tracheophyta</taxon>
        <taxon>Spermatophyta</taxon>
        <taxon>Magnoliopsida</taxon>
        <taxon>eudicotyledons</taxon>
        <taxon>Gunneridae</taxon>
        <taxon>Pentapetalae</taxon>
        <taxon>rosids</taxon>
        <taxon>fabids</taxon>
        <taxon>Fagales</taxon>
        <taxon>Fagaceae</taxon>
        <taxon>Fagus</taxon>
    </lineage>
</organism>
<dbReference type="EMBL" id="OIVN01006198">
    <property type="protein sequence ID" value="SPD27571.1"/>
    <property type="molecule type" value="Genomic_DNA"/>
</dbReference>
<dbReference type="PANTHER" id="PTHR46890">
    <property type="entry name" value="NON-LTR RETROLELEMENT REVERSE TRANSCRIPTASE-LIKE PROTEIN-RELATED"/>
    <property type="match status" value="1"/>
</dbReference>
<evidence type="ECO:0000256" key="1">
    <source>
        <dbReference type="SAM" id="MobiDB-lite"/>
    </source>
</evidence>
<protein>
    <recommendedName>
        <fullName evidence="2">Reverse transcriptase domain-containing protein</fullName>
    </recommendedName>
</protein>
<dbReference type="Gene3D" id="3.60.10.10">
    <property type="entry name" value="Endonuclease/exonuclease/phosphatase"/>
    <property type="match status" value="1"/>
</dbReference>
<evidence type="ECO:0000259" key="2">
    <source>
        <dbReference type="PROSITE" id="PS50878"/>
    </source>
</evidence>
<feature type="region of interest" description="Disordered" evidence="1">
    <location>
        <begin position="100"/>
        <end position="133"/>
    </location>
</feature>
<dbReference type="InterPro" id="IPR052343">
    <property type="entry name" value="Retrotransposon-Effector_Assoc"/>
</dbReference>
<feature type="region of interest" description="Disordered" evidence="1">
    <location>
        <begin position="948"/>
        <end position="1011"/>
    </location>
</feature>
<reference evidence="3" key="1">
    <citation type="submission" date="2018-02" db="EMBL/GenBank/DDBJ databases">
        <authorList>
            <person name="Cohen D.B."/>
            <person name="Kent A.D."/>
        </authorList>
    </citation>
    <scope>NUCLEOTIDE SEQUENCE</scope>
</reference>
<gene>
    <name evidence="3" type="ORF">FSB_LOCUS55453</name>
</gene>
<proteinExistence type="predicted"/>
<dbReference type="Pfam" id="PF00078">
    <property type="entry name" value="RVT_1"/>
    <property type="match status" value="1"/>
</dbReference>
<sequence>MIRGRYVCIIEFGVTKGKGYVIILEGRDSWGWRGFSQVLAGLLGSNMEGKKPLKTNVGHRTRQAILMRGSQTFKDIVNHGVTAPKIILVSVENINTVRDTGLPGPPKPIFEWKPRYPTGQNAEAGPSGTKHVTESPLVNLDLSSCTEASSEDESTSESSDHLTMVPVQDDTPMVGLGEADSLVDRAWGTSQEWFLELKDGQRLRISEGIWSVMPVVDDRLTRRVQQWVDAQRYDGSETSEEDMKYVGLETELARVTKEDFVPEEGGEAILAEPLAMVMPPEDGTFGASYECLEEQVLEVLMAIDARRRLVGPGSRKSTPSGKKGSKELKGLETKLGLISSRVVRSLWSYPYVDWVFLGSNGASGGILLMWERRVVEKIEDEVGPNLDSERQGLWDELAGVKSWWDVPWCVGGDFNVVRFPAEKSHSTSFTQAMHDFTDFISAQGLIDTPLIGGKFTWSNGRTVDSKSRLGQCVEVLIKEDGLLNLRTCGLRWMVLWTRFNSGDNYQFQGFSSFILANKFKALKFDLRNWNAEEFGNVTLRKNELLAELNVLDADIVSHIPSAEERGEFQRPLLDGLEFSGLSGEDLEGLDRPFSKEEVLNVVKNFNGDKSSGPDGYSMGFYQACWSVVGSEVMAVCQEFYKQGIFEKSLDATLIGLIPKKSGAIELKDFHPISLVGSVYKIIANVLANRLSLVCLKSGIPRVLCKLDLEKAYDHVNWDFLVYMLGRCGFSARWRQWISFCISTIRFLILVNGSPCGFFLSTRGLRPGDPLSPLLFIIVMEAFSQMMDKVVEADHEQILQLRYVLTWFEATIGLCVNLGKSELVFVGGVPDIEGLANILGCKIAGLPMQYLGLPLGTKFKSKEIWNPGFGEGRKAVGKVEKIILIQGWQTHLDQEHSIESPYVLYVYFLFLCRWLSVLRGFKGSSFGKARNWLIRWWLGLAGVVVVDSRPTPRPRREGDTLRSVQPEHHPNQSRDPAHGHAAKEIPSDLQPEHHPNQSRDPPRWPRREGENHPSQSLFLRNWLIRWWLGVVE</sequence>
<dbReference type="PANTHER" id="PTHR46890:SF50">
    <property type="entry name" value="RNA-DIRECTED DNA POLYMERASE, EUKARYOTA, REVERSE TRANSCRIPTASE ZINC-BINDING DOMAIN PROTEIN-RELATED"/>
    <property type="match status" value="1"/>
</dbReference>
<feature type="compositionally biased region" description="Basic and acidic residues" evidence="1">
    <location>
        <begin position="953"/>
        <end position="1010"/>
    </location>
</feature>
<feature type="domain" description="Reverse transcriptase" evidence="2">
    <location>
        <begin position="638"/>
        <end position="854"/>
    </location>
</feature>
<evidence type="ECO:0000313" key="3">
    <source>
        <dbReference type="EMBL" id="SPD27571.1"/>
    </source>
</evidence>